<accession>A0A2U2XBK1</accession>
<evidence type="ECO:0000313" key="2">
    <source>
        <dbReference type="Proteomes" id="UP000245370"/>
    </source>
</evidence>
<keyword evidence="2" id="KW-1185">Reference proteome</keyword>
<organism evidence="1 2">
    <name type="scientific">Brumimicrobium oceani</name>
    <dbReference type="NCBI Taxonomy" id="2100725"/>
    <lineage>
        <taxon>Bacteria</taxon>
        <taxon>Pseudomonadati</taxon>
        <taxon>Bacteroidota</taxon>
        <taxon>Flavobacteriia</taxon>
        <taxon>Flavobacteriales</taxon>
        <taxon>Crocinitomicaceae</taxon>
        <taxon>Brumimicrobium</taxon>
    </lineage>
</organism>
<reference evidence="1 2" key="1">
    <citation type="submission" date="2018-05" db="EMBL/GenBank/DDBJ databases">
        <title>Brumimicrobium oceani sp. nov., isolated from coastal sediment.</title>
        <authorList>
            <person name="Kou Y."/>
        </authorList>
    </citation>
    <scope>NUCLEOTIDE SEQUENCE [LARGE SCALE GENOMIC DNA]</scope>
    <source>
        <strain evidence="1 2">C305</strain>
    </source>
</reference>
<proteinExistence type="predicted"/>
<sequence>MILGFAFILTAQTPSQNNIWSMTGQYYDSDDGYIYSLPTQNPNIGYDGLPASNASNAMQDANGDLLFFIVDGEIYDKEGYMIGNLSWISSPTNEVKGTSEIAIIPQPGNCSVYYIVAAGSQDFLNTNYNRKPYLAKLDLSQYSDINASRKGKLIECVSIQSILPSNATPIEGQPIRQANVYIAASKLRNDNSRLVFITTPYRLYRFKVDNNGFPQAVARFHPKLSRDSIS</sequence>
<reference evidence="1 2" key="2">
    <citation type="submission" date="2018-05" db="EMBL/GenBank/DDBJ databases">
        <authorList>
            <person name="Lanie J.A."/>
            <person name="Ng W.-L."/>
            <person name="Kazmierczak K.M."/>
            <person name="Andrzejewski T.M."/>
            <person name="Davidsen T.M."/>
            <person name="Wayne K.J."/>
            <person name="Tettelin H."/>
            <person name="Glass J.I."/>
            <person name="Rusch D."/>
            <person name="Podicherti R."/>
            <person name="Tsui H.-C.T."/>
            <person name="Winkler M.E."/>
        </authorList>
    </citation>
    <scope>NUCLEOTIDE SEQUENCE [LARGE SCALE GENOMIC DNA]</scope>
    <source>
        <strain evidence="1 2">C305</strain>
    </source>
</reference>
<dbReference type="Proteomes" id="UP000245370">
    <property type="component" value="Unassembled WGS sequence"/>
</dbReference>
<protein>
    <submittedName>
        <fullName evidence="1">Uncharacterized protein</fullName>
    </submittedName>
</protein>
<gene>
    <name evidence="1" type="ORF">DIT68_11100</name>
</gene>
<name>A0A2U2XBK1_9FLAO</name>
<dbReference type="EMBL" id="QFRJ01000008">
    <property type="protein sequence ID" value="PWH85175.1"/>
    <property type="molecule type" value="Genomic_DNA"/>
</dbReference>
<dbReference type="AlphaFoldDB" id="A0A2U2XBK1"/>
<comment type="caution">
    <text evidence="1">The sequence shown here is derived from an EMBL/GenBank/DDBJ whole genome shotgun (WGS) entry which is preliminary data.</text>
</comment>
<evidence type="ECO:0000313" key="1">
    <source>
        <dbReference type="EMBL" id="PWH85175.1"/>
    </source>
</evidence>